<proteinExistence type="predicted"/>
<name>A0A397SEI4_9GLOM</name>
<organism evidence="1 2">
    <name type="scientific">Glomus cerebriforme</name>
    <dbReference type="NCBI Taxonomy" id="658196"/>
    <lineage>
        <taxon>Eukaryota</taxon>
        <taxon>Fungi</taxon>
        <taxon>Fungi incertae sedis</taxon>
        <taxon>Mucoromycota</taxon>
        <taxon>Glomeromycotina</taxon>
        <taxon>Glomeromycetes</taxon>
        <taxon>Glomerales</taxon>
        <taxon>Glomeraceae</taxon>
        <taxon>Glomus</taxon>
    </lineage>
</organism>
<evidence type="ECO:0000313" key="2">
    <source>
        <dbReference type="Proteomes" id="UP000265703"/>
    </source>
</evidence>
<gene>
    <name evidence="1" type="ORF">C1645_833002</name>
</gene>
<dbReference type="OrthoDB" id="2388245at2759"/>
<evidence type="ECO:0000313" key="1">
    <source>
        <dbReference type="EMBL" id="RIA83952.1"/>
    </source>
</evidence>
<sequence>MNKEFLKVDQDFPLKKGWALKENLKLVKTIKGWIGRYSADFKKEALERGMCNSC</sequence>
<comment type="caution">
    <text evidence="1">The sequence shown here is derived from an EMBL/GenBank/DDBJ whole genome shotgun (WGS) entry which is preliminary data.</text>
</comment>
<reference evidence="1 2" key="1">
    <citation type="submission" date="2018-06" db="EMBL/GenBank/DDBJ databases">
        <title>Comparative genomics reveals the genomic features of Rhizophagus irregularis, R. cerebriforme, R. diaphanum and Gigaspora rosea, and their symbiotic lifestyle signature.</title>
        <authorList>
            <person name="Morin E."/>
            <person name="San Clemente H."/>
            <person name="Chen E.C.H."/>
            <person name="De La Providencia I."/>
            <person name="Hainaut M."/>
            <person name="Kuo A."/>
            <person name="Kohler A."/>
            <person name="Murat C."/>
            <person name="Tang N."/>
            <person name="Roy S."/>
            <person name="Loubradou J."/>
            <person name="Henrissat B."/>
            <person name="Grigoriev I.V."/>
            <person name="Corradi N."/>
            <person name="Roux C."/>
            <person name="Martin F.M."/>
        </authorList>
    </citation>
    <scope>NUCLEOTIDE SEQUENCE [LARGE SCALE GENOMIC DNA]</scope>
    <source>
        <strain evidence="1 2">DAOM 227022</strain>
    </source>
</reference>
<dbReference type="AlphaFoldDB" id="A0A397SEI4"/>
<dbReference type="EMBL" id="QKYT01000530">
    <property type="protein sequence ID" value="RIA83952.1"/>
    <property type="molecule type" value="Genomic_DNA"/>
</dbReference>
<dbReference type="Proteomes" id="UP000265703">
    <property type="component" value="Unassembled WGS sequence"/>
</dbReference>
<keyword evidence="2" id="KW-1185">Reference proteome</keyword>
<accession>A0A397SEI4</accession>
<protein>
    <submittedName>
        <fullName evidence="1">Uncharacterized protein</fullName>
    </submittedName>
</protein>